<dbReference type="HOGENOM" id="CLU_089876_8_1_6"/>
<name>A0A2C9EKE7_PSEPH</name>
<proteinExistence type="inferred from homology"/>
<dbReference type="AlphaFoldDB" id="A0A2C9EKE7"/>
<keyword evidence="2 4" id="KW-0378">Hydrolase</keyword>
<dbReference type="GO" id="GO:0047617">
    <property type="term" value="F:fatty acyl-CoA hydrolase activity"/>
    <property type="evidence" value="ECO:0007669"/>
    <property type="project" value="InterPro"/>
</dbReference>
<evidence type="ECO:0000313" key="5">
    <source>
        <dbReference type="Proteomes" id="UP000013940"/>
    </source>
</evidence>
<dbReference type="SUPFAM" id="SSF54637">
    <property type="entry name" value="Thioesterase/thiol ester dehydrase-isomerase"/>
    <property type="match status" value="1"/>
</dbReference>
<dbReference type="InterPro" id="IPR039298">
    <property type="entry name" value="ACOT13"/>
</dbReference>
<dbReference type="eggNOG" id="COG2050">
    <property type="taxonomic scope" value="Bacteria"/>
</dbReference>
<dbReference type="CDD" id="cd03443">
    <property type="entry name" value="PaaI_thioesterase"/>
    <property type="match status" value="1"/>
</dbReference>
<dbReference type="Pfam" id="PF03061">
    <property type="entry name" value="4HBT"/>
    <property type="match status" value="1"/>
</dbReference>
<dbReference type="PANTHER" id="PTHR21660">
    <property type="entry name" value="THIOESTERASE SUPERFAMILY MEMBER-RELATED"/>
    <property type="match status" value="1"/>
</dbReference>
<dbReference type="InterPro" id="IPR006683">
    <property type="entry name" value="Thioestr_dom"/>
</dbReference>
<evidence type="ECO:0000256" key="1">
    <source>
        <dbReference type="ARBA" id="ARBA00008324"/>
    </source>
</evidence>
<dbReference type="EMBL" id="CP003190">
    <property type="protein sequence ID" value="AGL84137.1"/>
    <property type="molecule type" value="Genomic_DNA"/>
</dbReference>
<sequence length="155" mass="16225">MAARDDGVSAQIKECVMRESAIPPGFAPLPRSSPLLELIGPVYGCGSGSELRVGLRADTRHANGRGTVHGGIIATLADIGMGYAMAFSSDPPLPLITASMTLDYLGAVQVGEWIEVHLEHAKRGRQMAFATVVLRVGEQEVARASGVFAVPTAAL</sequence>
<protein>
    <submittedName>
        <fullName evidence="4">Putative esterase</fullName>
        <ecNumber evidence="4">3.1.2.-</ecNumber>
    </submittedName>
</protein>
<organism evidence="4 5">
    <name type="scientific">Pseudomonas protegens (strain DSM 19095 / LMG 27888 / CFBP 6595 / CHA0)</name>
    <dbReference type="NCBI Taxonomy" id="1124983"/>
    <lineage>
        <taxon>Bacteria</taxon>
        <taxon>Pseudomonadati</taxon>
        <taxon>Pseudomonadota</taxon>
        <taxon>Gammaproteobacteria</taxon>
        <taxon>Pseudomonadales</taxon>
        <taxon>Pseudomonadaceae</taxon>
        <taxon>Pseudomonas</taxon>
    </lineage>
</organism>
<evidence type="ECO:0000256" key="2">
    <source>
        <dbReference type="ARBA" id="ARBA00022801"/>
    </source>
</evidence>
<dbReference type="EC" id="3.1.2.-" evidence="4"/>
<dbReference type="InterPro" id="IPR029069">
    <property type="entry name" value="HotDog_dom_sf"/>
</dbReference>
<reference evidence="5" key="1">
    <citation type="journal article" date="2014" name="Genome Announc.">
        <title>Full-genome sequence of the plant growth-promoting bacterium Pseudomonas protegens CHA0.</title>
        <authorList>
            <person name="Jousset A."/>
            <person name="Schuldes J."/>
            <person name="Keel C."/>
            <person name="Maurhofer M."/>
            <person name="Daniel R."/>
            <person name="Scheu S."/>
            <person name="Thuermer A."/>
        </authorList>
    </citation>
    <scope>NUCLEOTIDE SEQUENCE [LARGE SCALE GENOMIC DNA]</scope>
    <source>
        <strain evidence="5">DSM 19095 / LMG 27888 / CFBP 6595 / CHA0</strain>
    </source>
</reference>
<gene>
    <name evidence="4" type="ORF">PFLCHA0_c23660</name>
</gene>
<dbReference type="Proteomes" id="UP000013940">
    <property type="component" value="Chromosome"/>
</dbReference>
<dbReference type="PANTHER" id="PTHR21660:SF1">
    <property type="entry name" value="ACYL-COENZYME A THIOESTERASE 13"/>
    <property type="match status" value="1"/>
</dbReference>
<evidence type="ECO:0000313" key="4">
    <source>
        <dbReference type="EMBL" id="AGL84137.1"/>
    </source>
</evidence>
<dbReference type="Gene3D" id="3.10.129.10">
    <property type="entry name" value="Hotdog Thioesterase"/>
    <property type="match status" value="1"/>
</dbReference>
<accession>A0A2C9EKE7</accession>
<dbReference type="KEGG" id="pprc:PFLCHA0_c23660"/>
<feature type="domain" description="Thioesterase" evidence="3">
    <location>
        <begin position="66"/>
        <end position="141"/>
    </location>
</feature>
<evidence type="ECO:0000259" key="3">
    <source>
        <dbReference type="Pfam" id="PF03061"/>
    </source>
</evidence>
<comment type="similarity">
    <text evidence="1">Belongs to the thioesterase PaaI family.</text>
</comment>